<evidence type="ECO:0000256" key="2">
    <source>
        <dbReference type="ARBA" id="ARBA00005811"/>
    </source>
</evidence>
<dbReference type="Proteomes" id="UP000236959">
    <property type="component" value="Unassembled WGS sequence"/>
</dbReference>
<dbReference type="GO" id="GO:0005886">
    <property type="term" value="C:plasma membrane"/>
    <property type="evidence" value="ECO:0007669"/>
    <property type="project" value="UniProtKB-SubCell"/>
</dbReference>
<dbReference type="OrthoDB" id="7678196at2"/>
<dbReference type="RefSeq" id="WP_103223959.1">
    <property type="nucleotide sequence ID" value="NZ_PPCN01000009.1"/>
</dbReference>
<accession>A0A2S3UP52</accession>
<feature type="transmembrane region" description="Helical" evidence="8">
    <location>
        <begin position="21"/>
        <end position="42"/>
    </location>
</feature>
<keyword evidence="7" id="KW-0653">Protein transport</keyword>
<comment type="subcellular location">
    <subcellularLocation>
        <location evidence="1">Cell membrane</location>
        <topology evidence="1">Single-pass membrane protein</topology>
    </subcellularLocation>
    <subcellularLocation>
        <location evidence="7">Cell membrane</location>
        <topology evidence="7">Single-pass type II membrane protein</topology>
    </subcellularLocation>
</comment>
<evidence type="ECO:0000256" key="1">
    <source>
        <dbReference type="ARBA" id="ARBA00004162"/>
    </source>
</evidence>
<dbReference type="GO" id="GO:0022857">
    <property type="term" value="F:transmembrane transporter activity"/>
    <property type="evidence" value="ECO:0007669"/>
    <property type="project" value="InterPro"/>
</dbReference>
<evidence type="ECO:0000313" key="10">
    <source>
        <dbReference type="Proteomes" id="UP000236959"/>
    </source>
</evidence>
<keyword evidence="7" id="KW-0813">Transport</keyword>
<evidence type="ECO:0000256" key="7">
    <source>
        <dbReference type="RuleBase" id="RU003879"/>
    </source>
</evidence>
<comment type="similarity">
    <text evidence="2 7">Belongs to the ExbD/TolR family.</text>
</comment>
<evidence type="ECO:0000256" key="8">
    <source>
        <dbReference type="SAM" id="Phobius"/>
    </source>
</evidence>
<keyword evidence="5 8" id="KW-1133">Transmembrane helix</keyword>
<reference evidence="9 10" key="1">
    <citation type="submission" date="2018-01" db="EMBL/GenBank/DDBJ databases">
        <title>Genomic Encyclopedia of Archaeal and Bacterial Type Strains, Phase II (KMG-II): from individual species to whole genera.</title>
        <authorList>
            <person name="Goeker M."/>
        </authorList>
    </citation>
    <scope>NUCLEOTIDE SEQUENCE [LARGE SCALE GENOMIC DNA]</scope>
    <source>
        <strain evidence="9 10">DSM 17023</strain>
    </source>
</reference>
<keyword evidence="4 7" id="KW-0812">Transmembrane</keyword>
<dbReference type="GO" id="GO:0015031">
    <property type="term" value="P:protein transport"/>
    <property type="evidence" value="ECO:0007669"/>
    <property type="project" value="UniProtKB-KW"/>
</dbReference>
<dbReference type="Pfam" id="PF02472">
    <property type="entry name" value="ExbD"/>
    <property type="match status" value="1"/>
</dbReference>
<gene>
    <name evidence="9" type="ORF">CLV41_10939</name>
</gene>
<proteinExistence type="inferred from homology"/>
<protein>
    <submittedName>
        <fullName evidence="9">Biopolymer transport protein ExbD</fullName>
    </submittedName>
</protein>
<dbReference type="InterPro" id="IPR003400">
    <property type="entry name" value="ExbD"/>
</dbReference>
<keyword evidence="10" id="KW-1185">Reference proteome</keyword>
<dbReference type="AlphaFoldDB" id="A0A2S3UP52"/>
<evidence type="ECO:0000256" key="5">
    <source>
        <dbReference type="ARBA" id="ARBA00022989"/>
    </source>
</evidence>
<sequence>MKRYTKPIHLPQAMAHRSADSSLALINVVFLLLVFLLVAGTLKPTLPEDFAWAETSSGSGTGSIQGSLVLARTGEVWFEGERLDTAQLETFLADVSEKTDKLAVQVDKRAKMEAVAALADTLRANGITHLTLVTVEADRR</sequence>
<evidence type="ECO:0000256" key="6">
    <source>
        <dbReference type="ARBA" id="ARBA00023136"/>
    </source>
</evidence>
<keyword evidence="6 8" id="KW-0472">Membrane</keyword>
<evidence type="ECO:0000256" key="4">
    <source>
        <dbReference type="ARBA" id="ARBA00022692"/>
    </source>
</evidence>
<keyword evidence="3" id="KW-1003">Cell membrane</keyword>
<evidence type="ECO:0000313" key="9">
    <source>
        <dbReference type="EMBL" id="POF29269.1"/>
    </source>
</evidence>
<organism evidence="9 10">
    <name type="scientific">Roseibium marinum</name>
    <dbReference type="NCBI Taxonomy" id="281252"/>
    <lineage>
        <taxon>Bacteria</taxon>
        <taxon>Pseudomonadati</taxon>
        <taxon>Pseudomonadota</taxon>
        <taxon>Alphaproteobacteria</taxon>
        <taxon>Hyphomicrobiales</taxon>
        <taxon>Stappiaceae</taxon>
        <taxon>Roseibium</taxon>
    </lineage>
</organism>
<evidence type="ECO:0000256" key="3">
    <source>
        <dbReference type="ARBA" id="ARBA00022475"/>
    </source>
</evidence>
<name>A0A2S3UP52_9HYPH</name>
<dbReference type="EMBL" id="PPCN01000009">
    <property type="protein sequence ID" value="POF29269.1"/>
    <property type="molecule type" value="Genomic_DNA"/>
</dbReference>
<comment type="caution">
    <text evidence="9">The sequence shown here is derived from an EMBL/GenBank/DDBJ whole genome shotgun (WGS) entry which is preliminary data.</text>
</comment>